<sequence length="43" mass="4906">VFNEKSSWLSHKESLLSSDKQPLLLDELLSPDELSLDYEPSTD</sequence>
<feature type="non-terminal residue" evidence="1">
    <location>
        <position position="43"/>
    </location>
</feature>
<dbReference type="Proteomes" id="UP000789920">
    <property type="component" value="Unassembled WGS sequence"/>
</dbReference>
<accession>A0ACA9RDZ9</accession>
<comment type="caution">
    <text evidence="1">The sequence shown here is derived from an EMBL/GenBank/DDBJ whole genome shotgun (WGS) entry which is preliminary data.</text>
</comment>
<feature type="non-terminal residue" evidence="1">
    <location>
        <position position="1"/>
    </location>
</feature>
<evidence type="ECO:0000313" key="1">
    <source>
        <dbReference type="EMBL" id="CAG8788453.1"/>
    </source>
</evidence>
<gene>
    <name evidence="1" type="ORF">RPERSI_LOCUS18707</name>
</gene>
<proteinExistence type="predicted"/>
<reference evidence="1" key="1">
    <citation type="submission" date="2021-06" db="EMBL/GenBank/DDBJ databases">
        <authorList>
            <person name="Kallberg Y."/>
            <person name="Tangrot J."/>
            <person name="Rosling A."/>
        </authorList>
    </citation>
    <scope>NUCLEOTIDE SEQUENCE</scope>
    <source>
        <strain evidence="1">MA461A</strain>
    </source>
</reference>
<evidence type="ECO:0000313" key="2">
    <source>
        <dbReference type="Proteomes" id="UP000789920"/>
    </source>
</evidence>
<dbReference type="EMBL" id="CAJVQC010050031">
    <property type="protein sequence ID" value="CAG8788453.1"/>
    <property type="molecule type" value="Genomic_DNA"/>
</dbReference>
<name>A0ACA9RDZ9_9GLOM</name>
<protein>
    <submittedName>
        <fullName evidence="1">200_t:CDS:1</fullName>
    </submittedName>
</protein>
<keyword evidence="2" id="KW-1185">Reference proteome</keyword>
<organism evidence="1 2">
    <name type="scientific">Racocetra persica</name>
    <dbReference type="NCBI Taxonomy" id="160502"/>
    <lineage>
        <taxon>Eukaryota</taxon>
        <taxon>Fungi</taxon>
        <taxon>Fungi incertae sedis</taxon>
        <taxon>Mucoromycota</taxon>
        <taxon>Glomeromycotina</taxon>
        <taxon>Glomeromycetes</taxon>
        <taxon>Diversisporales</taxon>
        <taxon>Gigasporaceae</taxon>
        <taxon>Racocetra</taxon>
    </lineage>
</organism>